<proteinExistence type="predicted"/>
<name>A0A409X297_9AGAR</name>
<gene>
    <name evidence="1" type="ORF">CVT26_011801</name>
</gene>
<reference evidence="1 2" key="1">
    <citation type="journal article" date="2018" name="Evol. Lett.">
        <title>Horizontal gene cluster transfer increased hallucinogenic mushroom diversity.</title>
        <authorList>
            <person name="Reynolds H.T."/>
            <person name="Vijayakumar V."/>
            <person name="Gluck-Thaler E."/>
            <person name="Korotkin H.B."/>
            <person name="Matheny P.B."/>
            <person name="Slot J.C."/>
        </authorList>
    </citation>
    <scope>NUCLEOTIDE SEQUENCE [LARGE SCALE GENOMIC DNA]</scope>
    <source>
        <strain evidence="1 2">SRW20</strain>
    </source>
</reference>
<comment type="caution">
    <text evidence="1">The sequence shown here is derived from an EMBL/GenBank/DDBJ whole genome shotgun (WGS) entry which is preliminary data.</text>
</comment>
<dbReference type="InParanoid" id="A0A409X297"/>
<evidence type="ECO:0000313" key="1">
    <source>
        <dbReference type="EMBL" id="PPQ84871.1"/>
    </source>
</evidence>
<dbReference type="EMBL" id="NHYE01004389">
    <property type="protein sequence ID" value="PPQ84871.1"/>
    <property type="molecule type" value="Genomic_DNA"/>
</dbReference>
<dbReference type="Proteomes" id="UP000284706">
    <property type="component" value="Unassembled WGS sequence"/>
</dbReference>
<dbReference type="AlphaFoldDB" id="A0A409X297"/>
<accession>A0A409X297</accession>
<dbReference type="OrthoDB" id="3260945at2759"/>
<protein>
    <submittedName>
        <fullName evidence="1">Uncharacterized protein</fullName>
    </submittedName>
</protein>
<organism evidence="1 2">
    <name type="scientific">Gymnopilus dilepis</name>
    <dbReference type="NCBI Taxonomy" id="231916"/>
    <lineage>
        <taxon>Eukaryota</taxon>
        <taxon>Fungi</taxon>
        <taxon>Dikarya</taxon>
        <taxon>Basidiomycota</taxon>
        <taxon>Agaricomycotina</taxon>
        <taxon>Agaricomycetes</taxon>
        <taxon>Agaricomycetidae</taxon>
        <taxon>Agaricales</taxon>
        <taxon>Agaricineae</taxon>
        <taxon>Hymenogastraceae</taxon>
        <taxon>Gymnopilus</taxon>
    </lineage>
</organism>
<evidence type="ECO:0000313" key="2">
    <source>
        <dbReference type="Proteomes" id="UP000284706"/>
    </source>
</evidence>
<keyword evidence="2" id="KW-1185">Reference proteome</keyword>
<sequence>MSLTAESIYEASKEARNLLKEVCERKWSVVLLSAERLVSPDVDSVIRDPRFRKNLVSLGIDETHVLVPN</sequence>